<feature type="transmembrane region" description="Helical" evidence="1">
    <location>
        <begin position="227"/>
        <end position="251"/>
    </location>
</feature>
<name>A0A3F3GYZ7_9LACO</name>
<keyword evidence="3" id="KW-1185">Reference proteome</keyword>
<feature type="transmembrane region" description="Helical" evidence="1">
    <location>
        <begin position="349"/>
        <end position="368"/>
    </location>
</feature>
<feature type="transmembrane region" description="Helical" evidence="1">
    <location>
        <begin position="54"/>
        <end position="73"/>
    </location>
</feature>
<evidence type="ECO:0000256" key="1">
    <source>
        <dbReference type="SAM" id="Phobius"/>
    </source>
</evidence>
<evidence type="ECO:0000313" key="2">
    <source>
        <dbReference type="EMBL" id="GAP03192.1"/>
    </source>
</evidence>
<feature type="transmembrane region" description="Helical" evidence="1">
    <location>
        <begin position="159"/>
        <end position="180"/>
    </location>
</feature>
<feature type="transmembrane region" description="Helical" evidence="1">
    <location>
        <begin position="296"/>
        <end position="316"/>
    </location>
</feature>
<dbReference type="OrthoDB" id="2329326at2"/>
<feature type="transmembrane region" description="Helical" evidence="1">
    <location>
        <begin position="85"/>
        <end position="106"/>
    </location>
</feature>
<organism evidence="2 3">
    <name type="scientific">Fructobacillus pseudoficulneus</name>
    <dbReference type="NCBI Taxonomy" id="220714"/>
    <lineage>
        <taxon>Bacteria</taxon>
        <taxon>Bacillati</taxon>
        <taxon>Bacillota</taxon>
        <taxon>Bacilli</taxon>
        <taxon>Lactobacillales</taxon>
        <taxon>Lactobacillaceae</taxon>
        <taxon>Fructobacillus</taxon>
    </lineage>
</organism>
<accession>A0A3F3GYZ7</accession>
<evidence type="ECO:0000313" key="3">
    <source>
        <dbReference type="Proteomes" id="UP000061227"/>
    </source>
</evidence>
<dbReference type="STRING" id="220714.SAMN05660469_0953"/>
<feature type="transmembrane region" description="Helical" evidence="1">
    <location>
        <begin position="187"/>
        <end position="207"/>
    </location>
</feature>
<keyword evidence="1" id="KW-0472">Membrane</keyword>
<keyword evidence="1" id="KW-0812">Transmembrane</keyword>
<gene>
    <name evidence="2" type="ORF">FPFC_050080</name>
</gene>
<feature type="transmembrane region" description="Helical" evidence="1">
    <location>
        <begin position="127"/>
        <end position="147"/>
    </location>
</feature>
<dbReference type="EMBL" id="DF968067">
    <property type="protein sequence ID" value="GAP03192.1"/>
    <property type="molecule type" value="Genomic_DNA"/>
</dbReference>
<dbReference type="Proteomes" id="UP000061227">
    <property type="component" value="Unassembled WGS sequence"/>
</dbReference>
<protein>
    <submittedName>
        <fullName evidence="2">Uncharacterized protein</fullName>
    </submittedName>
</protein>
<keyword evidence="1" id="KW-1133">Transmembrane helix</keyword>
<dbReference type="RefSeq" id="WP_059378645.1">
    <property type="nucleotide sequence ID" value="NZ_DF968067.1"/>
</dbReference>
<sequence length="389" mass="43670">MANQRYEIEIPEEAVQDLALSDGAQLNLVVSDNALTLTPERTNSNKQELSIRRFLVPSFLATIAFTFWILWQADPLIPLTGSNSLATATIVLGEVTGMGAFIRLHLLHISQEKDPIKKKTDKRLAPTLFLSIALIQAFASIALFWAVGYLFQAAIFDRLTATILFFVFISIINYLMVYTATLISTPFMMTLLIITIVCGVLVAMVTNSRQLWWQHNFSFLGTNQAQFAWTFNATLIISGILWGTLIDYLFVPIQKRLPQHRRLSILRGFLTFDALCLLAIGALPNNPGFLHIAHDTAANLLIAGTGLPMLLIYWLLPNATHEFKLFSIGTAISMSITAMLFYVVRYLSLTAFEIIILGLGISWLLLLMQNVHLLYESKSVSYQVHLHYL</sequence>
<feature type="transmembrane region" description="Helical" evidence="1">
    <location>
        <begin position="323"/>
        <end position="343"/>
    </location>
</feature>
<feature type="transmembrane region" description="Helical" evidence="1">
    <location>
        <begin position="263"/>
        <end position="284"/>
    </location>
</feature>
<reference evidence="2 3" key="1">
    <citation type="journal article" date="2015" name="BMC Genomics">
        <title>Comparative genomics of Fructobacillus spp. and Leuconostoc spp. reveals niche-specific evolution of Fructobacillus spp.</title>
        <authorList>
            <person name="Endo A."/>
            <person name="Tanizawa Y."/>
            <person name="Tanaka N."/>
            <person name="Maeno S."/>
            <person name="Kumar H."/>
            <person name="Shiwa Y."/>
            <person name="Okada S."/>
            <person name="Yoshikawa H."/>
            <person name="Dicks L."/>
            <person name="Nakagawa J."/>
            <person name="Arita M."/>
        </authorList>
    </citation>
    <scope>NUCLEOTIDE SEQUENCE [LARGE SCALE GENOMIC DNA]</scope>
    <source>
        <strain evidence="2 3">DSM 15468</strain>
    </source>
</reference>
<dbReference type="AlphaFoldDB" id="A0A3F3GYZ7"/>
<proteinExistence type="predicted"/>